<dbReference type="InterPro" id="IPR001680">
    <property type="entry name" value="WD40_rpt"/>
</dbReference>
<dbReference type="SUPFAM" id="SSF50978">
    <property type="entry name" value="WD40 repeat-like"/>
    <property type="match status" value="1"/>
</dbReference>
<dbReference type="InterPro" id="IPR036322">
    <property type="entry name" value="WD40_repeat_dom_sf"/>
</dbReference>
<dbReference type="PANTHER" id="PTHR23284:SF0">
    <property type="entry name" value="PROLACTIN REGULATORY ELEMENT-BINDING PROTEIN"/>
    <property type="match status" value="1"/>
</dbReference>
<sequence>MLKRSAVPRGLREGSYEPVKHEGDDQTECGDSAEDDDHQAEGKHEGRGDDQVWRDDRDFQDMIHDAVEQVGIVGGIHDCGDENEPGIDVVEWRTNFPMYGVKALGEHHIVVAGGGGHSKTGVPNCLEVYGLEYADKCPRLVKLGRMDTGNRATMNMDVFAVNPVDGNFLLALGQDGNFLQSNYDVVSVSNGVLVENSDLKKWQRRGSFRETSTLSSTIDERSDFKRKLGMAFSEIKTLQTDFTPANRHGGPFQKVVRFAPCGSFFVSGGSDGHFRVWAYPSFKKQLDHNAHKDDVDDLDISRDSDLLVTVGRNGFTYIWRLNDCSKMAELHGARMTAAGVSQKYRTRFARFLFPEREGPFQLLVTCSIPVSRSTRKQACYLTLWRIEKRDGSCKSILSRSCGTEVISTMAVSKCSKYLGFGTLGGSLILVETESLRTLNTWKQVHSIFVTSVDFLPTHPPATSSFYPLVIHSPNVTLVSVSADNSCQLHVLDKSRCWSWPQLFLLFMMISNLLYLYGKFTGSVFSIKMF</sequence>
<protein>
    <submittedName>
        <fullName evidence="14">Uncharacterized protein</fullName>
    </submittedName>
</protein>
<evidence type="ECO:0000256" key="7">
    <source>
        <dbReference type="ARBA" id="ARBA00022892"/>
    </source>
</evidence>
<evidence type="ECO:0000256" key="11">
    <source>
        <dbReference type="PROSITE-ProRule" id="PRU00221"/>
    </source>
</evidence>
<dbReference type="InterPro" id="IPR015943">
    <property type="entry name" value="WD40/YVTN_repeat-like_dom_sf"/>
</dbReference>
<feature type="repeat" description="WD" evidence="11">
    <location>
        <begin position="256"/>
        <end position="277"/>
    </location>
</feature>
<evidence type="ECO:0000256" key="3">
    <source>
        <dbReference type="ARBA" id="ARBA00022574"/>
    </source>
</evidence>
<evidence type="ECO:0000256" key="10">
    <source>
        <dbReference type="ARBA" id="ARBA00023136"/>
    </source>
</evidence>
<name>A0A085MT66_9BILA</name>
<keyword evidence="5" id="KW-0677">Repeat</keyword>
<keyword evidence="9 13" id="KW-1133">Transmembrane helix</keyword>
<evidence type="ECO:0000256" key="4">
    <source>
        <dbReference type="ARBA" id="ARBA00022692"/>
    </source>
</evidence>
<evidence type="ECO:0000256" key="2">
    <source>
        <dbReference type="ARBA" id="ARBA00022448"/>
    </source>
</evidence>
<accession>A0A085MT66</accession>
<gene>
    <name evidence="14" type="ORF">M514_27405</name>
</gene>
<feature type="transmembrane region" description="Helical" evidence="13">
    <location>
        <begin position="497"/>
        <end position="517"/>
    </location>
</feature>
<dbReference type="InterPro" id="IPR045260">
    <property type="entry name" value="Sec12-like"/>
</dbReference>
<keyword evidence="10 13" id="KW-0472">Membrane</keyword>
<dbReference type="EMBL" id="KL367669">
    <property type="protein sequence ID" value="KFD60412.1"/>
    <property type="molecule type" value="Genomic_DNA"/>
</dbReference>
<feature type="compositionally biased region" description="Basic and acidic residues" evidence="12">
    <location>
        <begin position="39"/>
        <end position="53"/>
    </location>
</feature>
<keyword evidence="3 11" id="KW-0853">WD repeat</keyword>
<dbReference type="PANTHER" id="PTHR23284">
    <property type="entry name" value="PROLACTIN REGULATORY ELEMENT BINDING PROTEIN"/>
    <property type="match status" value="1"/>
</dbReference>
<feature type="region of interest" description="Disordered" evidence="12">
    <location>
        <begin position="1"/>
        <end position="53"/>
    </location>
</feature>
<evidence type="ECO:0000256" key="1">
    <source>
        <dbReference type="ARBA" id="ARBA00004389"/>
    </source>
</evidence>
<dbReference type="GO" id="GO:0005789">
    <property type="term" value="C:endoplasmic reticulum membrane"/>
    <property type="evidence" value="ECO:0007669"/>
    <property type="project" value="UniProtKB-SubCell"/>
</dbReference>
<organism evidence="14">
    <name type="scientific">Trichuris suis</name>
    <name type="common">pig whipworm</name>
    <dbReference type="NCBI Taxonomy" id="68888"/>
    <lineage>
        <taxon>Eukaryota</taxon>
        <taxon>Metazoa</taxon>
        <taxon>Ecdysozoa</taxon>
        <taxon>Nematoda</taxon>
        <taxon>Enoplea</taxon>
        <taxon>Dorylaimia</taxon>
        <taxon>Trichinellida</taxon>
        <taxon>Trichuridae</taxon>
        <taxon>Trichuris</taxon>
    </lineage>
</organism>
<comment type="subcellular location">
    <subcellularLocation>
        <location evidence="1">Endoplasmic reticulum membrane</location>
        <topology evidence="1">Single-pass membrane protein</topology>
    </subcellularLocation>
</comment>
<evidence type="ECO:0000256" key="9">
    <source>
        <dbReference type="ARBA" id="ARBA00022989"/>
    </source>
</evidence>
<dbReference type="Proteomes" id="UP000030758">
    <property type="component" value="Unassembled WGS sequence"/>
</dbReference>
<evidence type="ECO:0000256" key="13">
    <source>
        <dbReference type="SAM" id="Phobius"/>
    </source>
</evidence>
<keyword evidence="6" id="KW-0256">Endoplasmic reticulum</keyword>
<dbReference type="SMART" id="SM00320">
    <property type="entry name" value="WD40"/>
    <property type="match status" value="4"/>
</dbReference>
<reference evidence="14" key="1">
    <citation type="journal article" date="2014" name="Nat. Genet.">
        <title>Genome and transcriptome of the porcine whipworm Trichuris suis.</title>
        <authorList>
            <person name="Jex A.R."/>
            <person name="Nejsum P."/>
            <person name="Schwarz E.M."/>
            <person name="Hu L."/>
            <person name="Young N.D."/>
            <person name="Hall R.S."/>
            <person name="Korhonen P.K."/>
            <person name="Liao S."/>
            <person name="Thamsborg S."/>
            <person name="Xia J."/>
            <person name="Xu P."/>
            <person name="Wang S."/>
            <person name="Scheerlinck J.P."/>
            <person name="Hofmann A."/>
            <person name="Sternberg P.W."/>
            <person name="Wang J."/>
            <person name="Gasser R.B."/>
        </authorList>
    </citation>
    <scope>NUCLEOTIDE SEQUENCE [LARGE SCALE GENOMIC DNA]</scope>
    <source>
        <strain evidence="14">DCEP-RM93F</strain>
    </source>
</reference>
<feature type="compositionally biased region" description="Acidic residues" evidence="12">
    <location>
        <begin position="25"/>
        <end position="38"/>
    </location>
</feature>
<dbReference type="PROSITE" id="PS50082">
    <property type="entry name" value="WD_REPEATS_2"/>
    <property type="match status" value="2"/>
</dbReference>
<evidence type="ECO:0000313" key="14">
    <source>
        <dbReference type="EMBL" id="KFD60412.1"/>
    </source>
</evidence>
<dbReference type="AlphaFoldDB" id="A0A085MT66"/>
<evidence type="ECO:0000256" key="6">
    <source>
        <dbReference type="ARBA" id="ARBA00022824"/>
    </source>
</evidence>
<keyword evidence="4 13" id="KW-0812">Transmembrane</keyword>
<keyword evidence="7" id="KW-0931">ER-Golgi transport</keyword>
<keyword evidence="2" id="KW-0813">Transport</keyword>
<dbReference type="GO" id="GO:0006888">
    <property type="term" value="P:endoplasmic reticulum to Golgi vesicle-mediated transport"/>
    <property type="evidence" value="ECO:0007669"/>
    <property type="project" value="TreeGrafter"/>
</dbReference>
<evidence type="ECO:0000256" key="12">
    <source>
        <dbReference type="SAM" id="MobiDB-lite"/>
    </source>
</evidence>
<dbReference type="Gene3D" id="2.130.10.10">
    <property type="entry name" value="YVTN repeat-like/Quinoprotein amine dehydrogenase"/>
    <property type="match status" value="1"/>
</dbReference>
<keyword evidence="8" id="KW-0653">Protein transport</keyword>
<dbReference type="Pfam" id="PF00400">
    <property type="entry name" value="WD40"/>
    <property type="match status" value="2"/>
</dbReference>
<dbReference type="GO" id="GO:0003400">
    <property type="term" value="P:regulation of COPII vesicle coating"/>
    <property type="evidence" value="ECO:0007669"/>
    <property type="project" value="TreeGrafter"/>
</dbReference>
<feature type="compositionally biased region" description="Basic and acidic residues" evidence="12">
    <location>
        <begin position="10"/>
        <end position="24"/>
    </location>
</feature>
<dbReference type="GO" id="GO:0015031">
    <property type="term" value="P:protein transport"/>
    <property type="evidence" value="ECO:0007669"/>
    <property type="project" value="UniProtKB-KW"/>
</dbReference>
<evidence type="ECO:0000256" key="8">
    <source>
        <dbReference type="ARBA" id="ARBA00022927"/>
    </source>
</evidence>
<evidence type="ECO:0000256" key="5">
    <source>
        <dbReference type="ARBA" id="ARBA00022737"/>
    </source>
</evidence>
<dbReference type="GO" id="GO:0005085">
    <property type="term" value="F:guanyl-nucleotide exchange factor activity"/>
    <property type="evidence" value="ECO:0007669"/>
    <property type="project" value="InterPro"/>
</dbReference>
<feature type="repeat" description="WD" evidence="11">
    <location>
        <begin position="288"/>
        <end position="329"/>
    </location>
</feature>
<proteinExistence type="predicted"/>